<keyword evidence="2" id="KW-1185">Reference proteome</keyword>
<organism evidence="1 2">
    <name type="scientific">Dickeya phage vB_DsoM_JA29</name>
    <dbReference type="NCBI Taxonomy" id="2283031"/>
    <lineage>
        <taxon>Viruses</taxon>
        <taxon>Duplodnaviria</taxon>
        <taxon>Heunggongvirae</taxon>
        <taxon>Uroviricota</taxon>
        <taxon>Caudoviricetes</taxon>
        <taxon>Salmondvirus</taxon>
        <taxon>Salmondvirus JA29</taxon>
    </lineage>
</organism>
<gene>
    <name evidence="1" type="ORF">JA29_251</name>
</gene>
<proteinExistence type="predicted"/>
<protein>
    <submittedName>
        <fullName evidence="1">Uncharacterized protein</fullName>
    </submittedName>
</protein>
<evidence type="ECO:0000313" key="1">
    <source>
        <dbReference type="EMBL" id="AXG66977.1"/>
    </source>
</evidence>
<accession>A0A384ZXM3</accession>
<evidence type="ECO:0000313" key="2">
    <source>
        <dbReference type="Proteomes" id="UP000263326"/>
    </source>
</evidence>
<dbReference type="EMBL" id="MH460461">
    <property type="protein sequence ID" value="AXG66977.1"/>
    <property type="molecule type" value="Genomic_DNA"/>
</dbReference>
<name>A0A384ZXM3_9CAUD</name>
<reference evidence="1 2" key="1">
    <citation type="journal article" date="2018" name="Front. Microbiol.">
        <title>Jumbo Bacteriophages Are Represented Within an Increasing Diversity of Environmental Viruses Infecting the Emerging Phytopathogen, Dickeya solani.</title>
        <authorList>
            <person name="Day A.W."/>
            <person name="Ahn J."/>
            <person name="Salmond G.P.C."/>
        </authorList>
    </citation>
    <scope>NUCLEOTIDE SEQUENCE [LARGE SCALE GENOMIC DNA]</scope>
</reference>
<sequence length="114" mass="13040">MSSTTQINFVFPSLHSFEVTLGSGAVANFFGVRENEQHSFYGEDALRTMQNSNLIGALPPFDQAIVNLLISNQVQRDELIYERARPQVHYFEVESDEPNHNKHEGVLLVIHHFR</sequence>
<dbReference type="Proteomes" id="UP000263326">
    <property type="component" value="Segment"/>
</dbReference>